<evidence type="ECO:0000256" key="5">
    <source>
        <dbReference type="SAM" id="Phobius"/>
    </source>
</evidence>
<sequence>MVAFALTLGIATFAYAYQISIDKGWIVYPYYFLSSAINHSPASNVGSFGLSIALFLIPPLAFVRHVQLAEKIEDDQRVLKILNKVSLWSALISAIGGHGVAAWQASANVQIHLFFAGVFFAFTLFIAVIQVVLDYKCKVTSLGARLRQINAVLALGSLGTMAIQGLLVLIKYDIRNVPRSWIFPMSMFELIFVGASLGVYATFFPDFKGLNITISVTKQQGSGQAEIYFEERGSKNRSDSMNSV</sequence>
<keyword evidence="8" id="KW-1185">Reference proteome</keyword>
<gene>
    <name evidence="7" type="ORF">TrVE_jg10192</name>
</gene>
<keyword evidence="2 5" id="KW-0812">Transmembrane</keyword>
<accession>A0A9W7B692</accession>
<evidence type="ECO:0000256" key="3">
    <source>
        <dbReference type="ARBA" id="ARBA00022989"/>
    </source>
</evidence>
<keyword evidence="3 5" id="KW-1133">Transmembrane helix</keyword>
<dbReference type="PANTHER" id="PTHR21324">
    <property type="entry name" value="FASTING-INDUCIBLE INTEGRAL MEMBRANE PROTEIN TM6P1-RELATED"/>
    <property type="match status" value="1"/>
</dbReference>
<evidence type="ECO:0000259" key="6">
    <source>
        <dbReference type="Pfam" id="PF10277"/>
    </source>
</evidence>
<evidence type="ECO:0000256" key="1">
    <source>
        <dbReference type="ARBA" id="ARBA00004127"/>
    </source>
</evidence>
<feature type="transmembrane region" description="Helical" evidence="5">
    <location>
        <begin position="111"/>
        <end position="133"/>
    </location>
</feature>
<dbReference type="InterPro" id="IPR019402">
    <property type="entry name" value="CWH43_N"/>
</dbReference>
<dbReference type="Proteomes" id="UP001165160">
    <property type="component" value="Unassembled WGS sequence"/>
</dbReference>
<evidence type="ECO:0000313" key="8">
    <source>
        <dbReference type="Proteomes" id="UP001165160"/>
    </source>
</evidence>
<organism evidence="7 8">
    <name type="scientific">Triparma verrucosa</name>
    <dbReference type="NCBI Taxonomy" id="1606542"/>
    <lineage>
        <taxon>Eukaryota</taxon>
        <taxon>Sar</taxon>
        <taxon>Stramenopiles</taxon>
        <taxon>Ochrophyta</taxon>
        <taxon>Bolidophyceae</taxon>
        <taxon>Parmales</taxon>
        <taxon>Triparmaceae</taxon>
        <taxon>Triparma</taxon>
    </lineage>
</organism>
<evidence type="ECO:0000313" key="7">
    <source>
        <dbReference type="EMBL" id="GMH84926.1"/>
    </source>
</evidence>
<dbReference type="PANTHER" id="PTHR21324:SF2">
    <property type="entry name" value="EG:22E5.9 PROTEIN"/>
    <property type="match status" value="1"/>
</dbReference>
<dbReference type="Pfam" id="PF10277">
    <property type="entry name" value="Frag1"/>
    <property type="match status" value="1"/>
</dbReference>
<dbReference type="AlphaFoldDB" id="A0A9W7B692"/>
<dbReference type="EMBL" id="BRXX01000043">
    <property type="protein sequence ID" value="GMH84926.1"/>
    <property type="molecule type" value="Genomic_DNA"/>
</dbReference>
<proteinExistence type="predicted"/>
<evidence type="ECO:0000256" key="4">
    <source>
        <dbReference type="ARBA" id="ARBA00023136"/>
    </source>
</evidence>
<feature type="transmembrane region" description="Helical" evidence="5">
    <location>
        <begin position="42"/>
        <end position="64"/>
    </location>
</feature>
<comment type="caution">
    <text evidence="7">The sequence shown here is derived from an EMBL/GenBank/DDBJ whole genome shotgun (WGS) entry which is preliminary data.</text>
</comment>
<protein>
    <recommendedName>
        <fullName evidence="6">CWH43-like N-terminal domain-containing protein</fullName>
    </recommendedName>
</protein>
<dbReference type="InterPro" id="IPR050911">
    <property type="entry name" value="DRAM/TMEM150_Autophagy_Mod"/>
</dbReference>
<feature type="transmembrane region" description="Helical" evidence="5">
    <location>
        <begin position="149"/>
        <end position="170"/>
    </location>
</feature>
<name>A0A9W7B692_9STRA</name>
<keyword evidence="4 5" id="KW-0472">Membrane</keyword>
<dbReference type="GO" id="GO:0012505">
    <property type="term" value="C:endomembrane system"/>
    <property type="evidence" value="ECO:0007669"/>
    <property type="project" value="UniProtKB-SubCell"/>
</dbReference>
<reference evidence="8" key="1">
    <citation type="journal article" date="2023" name="Commun. Biol.">
        <title>Genome analysis of Parmales, the sister group of diatoms, reveals the evolutionary specialization of diatoms from phago-mixotrophs to photoautotrophs.</title>
        <authorList>
            <person name="Ban H."/>
            <person name="Sato S."/>
            <person name="Yoshikawa S."/>
            <person name="Yamada K."/>
            <person name="Nakamura Y."/>
            <person name="Ichinomiya M."/>
            <person name="Sato N."/>
            <person name="Blanc-Mathieu R."/>
            <person name="Endo H."/>
            <person name="Kuwata A."/>
            <person name="Ogata H."/>
        </authorList>
    </citation>
    <scope>NUCLEOTIDE SEQUENCE [LARGE SCALE GENOMIC DNA]</scope>
    <source>
        <strain evidence="8">NIES 3699</strain>
    </source>
</reference>
<feature type="transmembrane region" description="Helical" evidence="5">
    <location>
        <begin position="182"/>
        <end position="203"/>
    </location>
</feature>
<comment type="subcellular location">
    <subcellularLocation>
        <location evidence="1">Endomembrane system</location>
        <topology evidence="1">Multi-pass membrane protein</topology>
    </subcellularLocation>
</comment>
<feature type="domain" description="CWH43-like N-terminal" evidence="6">
    <location>
        <begin position="3"/>
        <end position="209"/>
    </location>
</feature>
<evidence type="ECO:0000256" key="2">
    <source>
        <dbReference type="ARBA" id="ARBA00022692"/>
    </source>
</evidence>